<sequence length="150" mass="16176">MAIKVFTTKIGGRNFAFGNLALRRFTEALGCAPNIVSVHAAFKGSTQIGAVIEMIKGGAEQGNDDLLTDREAGDIMDTLSEEQQVKLMETFLSSIVGEPFQEYLDKLKAELEKIQQNEAAEVKPEEEPKNVEASPTGGAKSKTTPSEKSA</sequence>
<feature type="compositionally biased region" description="Basic and acidic residues" evidence="1">
    <location>
        <begin position="118"/>
        <end position="130"/>
    </location>
</feature>
<evidence type="ECO:0008006" key="4">
    <source>
        <dbReference type="Google" id="ProtNLM"/>
    </source>
</evidence>
<protein>
    <recommendedName>
        <fullName evidence="4">Tail assembly chaperone</fullName>
    </recommendedName>
</protein>
<dbReference type="EMBL" id="JAFMYW010000001">
    <property type="protein sequence ID" value="MBO0947521.1"/>
    <property type="molecule type" value="Genomic_DNA"/>
</dbReference>
<evidence type="ECO:0000256" key="1">
    <source>
        <dbReference type="SAM" id="MobiDB-lite"/>
    </source>
</evidence>
<evidence type="ECO:0000313" key="2">
    <source>
        <dbReference type="EMBL" id="MBO0947521.1"/>
    </source>
</evidence>
<proteinExistence type="predicted"/>
<gene>
    <name evidence="2" type="ORF">J2I46_02945</name>
</gene>
<accession>A0ABS3JDJ4</accession>
<comment type="caution">
    <text evidence="2">The sequence shown here is derived from an EMBL/GenBank/DDBJ whole genome shotgun (WGS) entry which is preliminary data.</text>
</comment>
<dbReference type="RefSeq" id="WP_207327429.1">
    <property type="nucleotide sequence ID" value="NZ_JAFMYW010000001.1"/>
</dbReference>
<evidence type="ECO:0000313" key="3">
    <source>
        <dbReference type="Proteomes" id="UP000664628"/>
    </source>
</evidence>
<feature type="compositionally biased region" description="Polar residues" evidence="1">
    <location>
        <begin position="141"/>
        <end position="150"/>
    </location>
</feature>
<keyword evidence="3" id="KW-1185">Reference proteome</keyword>
<feature type="region of interest" description="Disordered" evidence="1">
    <location>
        <begin position="118"/>
        <end position="150"/>
    </location>
</feature>
<reference evidence="2 3" key="1">
    <citation type="submission" date="2021-03" db="EMBL/GenBank/DDBJ databases">
        <title>Fibrella sp. HMF5405 genome sequencing and assembly.</title>
        <authorList>
            <person name="Kang H."/>
            <person name="Kim H."/>
            <person name="Bae S."/>
            <person name="Joh K."/>
        </authorList>
    </citation>
    <scope>NUCLEOTIDE SEQUENCE [LARGE SCALE GENOMIC DNA]</scope>
    <source>
        <strain evidence="2 3">HMF5405</strain>
    </source>
</reference>
<organism evidence="2 3">
    <name type="scientific">Fibrella forsythiae</name>
    <dbReference type="NCBI Taxonomy" id="2817061"/>
    <lineage>
        <taxon>Bacteria</taxon>
        <taxon>Pseudomonadati</taxon>
        <taxon>Bacteroidota</taxon>
        <taxon>Cytophagia</taxon>
        <taxon>Cytophagales</taxon>
        <taxon>Spirosomataceae</taxon>
        <taxon>Fibrella</taxon>
    </lineage>
</organism>
<dbReference type="Proteomes" id="UP000664628">
    <property type="component" value="Unassembled WGS sequence"/>
</dbReference>
<name>A0ABS3JDJ4_9BACT</name>